<organism evidence="2 3">
    <name type="scientific">Modicisalibacter ilicicola DSM 19980</name>
    <dbReference type="NCBI Taxonomy" id="1121942"/>
    <lineage>
        <taxon>Bacteria</taxon>
        <taxon>Pseudomonadati</taxon>
        <taxon>Pseudomonadota</taxon>
        <taxon>Gammaproteobacteria</taxon>
        <taxon>Oceanospirillales</taxon>
        <taxon>Halomonadaceae</taxon>
        <taxon>Modicisalibacter</taxon>
    </lineage>
</organism>
<sequence>MFNDTPPAKSPRVQANSRTRAKALLPAGTLPIDVAGHPCGGLGPVLLAAALLWGMAGMSVAAANEPLYFPPPLVVEPLVPPIAPEDELERDPGGVLVLPNVRANESPGACAEDSPTACAQNETTLDVNPTDHDNWVGGANDYSGPIVVNGRRQSSCGFYASNDAGQTWSGGLLPTQPGYVLGGDPSLAFDANGDLYYACLNVDLETSDSALYVFKSTDGGASFGAPTEVITGNGSFDFHDKEFLTTGDLTDKVYLAWMHQGDIRLAGSDDGGASFSAPAPADNVEISDPDTSRNQGVVLATWTFSDPDGSSETLYAAWRRAVGDSGGRILFDRSTDGGQSFGDDVVVEGNLVRFPIRTISTGGTSNDFPSLIGEHGDPEFNPDNAFRVNSFPSLDVCRNPMSPYYGHLYIVFADYRFGNGDIFFKRSEDGGETWPGAFTRRVNDDDSGHDQFSPWIDVDENCKINVSFYDRRDDPDNLRFHLYFSHSTDSGASFSPNARMTTAPSTNAQFLGGFIGDYLQVAATVAENATFHHQVDRAATLWMDTREGGQEVYAATLLQTGNGTWINVDVDLVADQPATDLDFIFPGDVSDAFGGIYHGDANPFQDHEISHDAGTDQTTLAFVDPQPGPLQPGDLAHVGFVLEADVPTIDTFWTGSGNIGDIPMTTVDFTYDPVGRVVTAFLCNDRLDGQAIAIGQPAYATLELPVELEALNGDDLPGELAAQGEALSDLPAAVGPITTGNCYSREIPEAVAQYEAVVLTTTLSFVGSNGRGRSELFAQKIAKDAREVEGTPREPFHYLAKLVCGTQSSTTDLRLARGHYATTINAFNLGDRPARLEKTLALAIPPGRQHPGKTWPLGRDSLPPGLALATECNDIRERIFDGNLPASVIDGYVTIISDQPLEVTGVYSTATLNAEGTAEDHSAIHVERAIERRLETRNGDKPLADLVIDETLSIDAICGPRRCRVSLRFTVRNIGAAAANAFSVDISRSDSGDSLDSVPVPGGLAPSAATTETLTVGYPFEPSAEREICLTADAPANEVDESEEGNNERCVTF</sequence>
<dbReference type="AlphaFoldDB" id="A0A1M4ZSC7"/>
<keyword evidence="3" id="KW-1185">Reference proteome</keyword>
<evidence type="ECO:0000313" key="2">
    <source>
        <dbReference type="EMBL" id="SHF20973.1"/>
    </source>
</evidence>
<evidence type="ECO:0000313" key="3">
    <source>
        <dbReference type="Proteomes" id="UP000184346"/>
    </source>
</evidence>
<dbReference type="Proteomes" id="UP000184346">
    <property type="component" value="Unassembled WGS sequence"/>
</dbReference>
<name>A0A1M4ZSC7_9GAMM</name>
<reference evidence="2 3" key="1">
    <citation type="submission" date="2016-11" db="EMBL/GenBank/DDBJ databases">
        <authorList>
            <person name="Jaros S."/>
            <person name="Januszkiewicz K."/>
            <person name="Wedrychowicz H."/>
        </authorList>
    </citation>
    <scope>NUCLEOTIDE SEQUENCE [LARGE SCALE GENOMIC DNA]</scope>
    <source>
        <strain evidence="2 3">DSM 19980</strain>
    </source>
</reference>
<evidence type="ECO:0000259" key="1">
    <source>
        <dbReference type="Pfam" id="PF07705"/>
    </source>
</evidence>
<dbReference type="CDD" id="cd15482">
    <property type="entry name" value="Sialidase_non-viral"/>
    <property type="match status" value="2"/>
</dbReference>
<proteinExistence type="predicted"/>
<dbReference type="STRING" id="1121942.SAMN02745148_02040"/>
<dbReference type="InterPro" id="IPR013783">
    <property type="entry name" value="Ig-like_fold"/>
</dbReference>
<dbReference type="Pfam" id="PF07705">
    <property type="entry name" value="CARDB"/>
    <property type="match status" value="1"/>
</dbReference>
<dbReference type="EMBL" id="FQUJ01000008">
    <property type="protein sequence ID" value="SHF20973.1"/>
    <property type="molecule type" value="Genomic_DNA"/>
</dbReference>
<dbReference type="Gene3D" id="2.60.40.10">
    <property type="entry name" value="Immunoglobulins"/>
    <property type="match status" value="1"/>
</dbReference>
<dbReference type="Gene3D" id="2.120.10.10">
    <property type="match status" value="2"/>
</dbReference>
<dbReference type="OrthoDB" id="9764969at2"/>
<dbReference type="SUPFAM" id="SSF50939">
    <property type="entry name" value="Sialidases"/>
    <property type="match status" value="2"/>
</dbReference>
<gene>
    <name evidence="2" type="ORF">SAMN02745148_02040</name>
</gene>
<accession>A0A1M4ZSC7</accession>
<feature type="domain" description="CARDB" evidence="1">
    <location>
        <begin position="944"/>
        <end position="1049"/>
    </location>
</feature>
<dbReference type="InterPro" id="IPR011635">
    <property type="entry name" value="CARDB"/>
</dbReference>
<dbReference type="InterPro" id="IPR036278">
    <property type="entry name" value="Sialidase_sf"/>
</dbReference>
<protein>
    <submittedName>
        <fullName evidence="2">CARDB protein</fullName>
    </submittedName>
</protein>